<feature type="compositionally biased region" description="Basic and acidic residues" evidence="1">
    <location>
        <begin position="80"/>
        <end position="96"/>
    </location>
</feature>
<feature type="compositionally biased region" description="Low complexity" evidence="1">
    <location>
        <begin position="1"/>
        <end position="21"/>
    </location>
</feature>
<dbReference type="Proteomes" id="UP000042958">
    <property type="component" value="Unassembled WGS sequence"/>
</dbReference>
<dbReference type="EMBL" id="CDHK01000012">
    <property type="protein sequence ID" value="CEJ61697.1"/>
    <property type="molecule type" value="Genomic_DNA"/>
</dbReference>
<feature type="compositionally biased region" description="Basic and acidic residues" evidence="1">
    <location>
        <begin position="476"/>
        <end position="487"/>
    </location>
</feature>
<dbReference type="OrthoDB" id="1723809at2759"/>
<dbReference type="STRING" id="104259.A0A0F7U2Y7"/>
<sequence>MGPQSSAAQSQSARAPSPSSSTKSLDHDHKETPLSQEVAPKRSVETTTQQGDTPHQRPRRFLAQPIETSSRSVETQSGLSDDRQSYRLGRLRKEVDNPSEQQLHRPFNPPRRFLPQPIETSKASSQGVAGSKPRRFKPELLETDHRSVKGLTDSPSHRQYVNLGSAKAGLELPGNRTGPTARLTPPRSASFDVPESRFSYANLLRRHETRRHSFRVPDLPSIPSNSSDSSDTSCETPSLSPRQPSVKPVQSRQEGHWSRDSRPSEFSGYLLSLAARSAQKELREQALAAFPNEQVYQPVDHFAIDEDGADSEDDEYLIYPQPHHIKSRRQSSADLSWELEYMRQHKEEAEQRLRVMVASKHLDFSSPIHKAASKSRGPSPPMLGADLVLPQSLSPDGTLCEDSPSETNAKGQQSLCNDCGGLWCVGDQPDEGRGAGLWMGTCRKAEGFERGSQLMTGIMTPMIECEEFISSSDSSLESHTDSTDPRGKLLQGTSPCGPGKKIDDEFHDGFVTQIFNYLSLGYPSVARYYDYELSKISGIPLEDLRRDDLRTDAHGYIVAPLENLAVGCVRWKALRLYIHEWARQQPNMVEDEPALEWGHPERRGSWAI</sequence>
<organism evidence="2 3">
    <name type="scientific">Penicillium brasilianum</name>
    <dbReference type="NCBI Taxonomy" id="104259"/>
    <lineage>
        <taxon>Eukaryota</taxon>
        <taxon>Fungi</taxon>
        <taxon>Dikarya</taxon>
        <taxon>Ascomycota</taxon>
        <taxon>Pezizomycotina</taxon>
        <taxon>Eurotiomycetes</taxon>
        <taxon>Eurotiomycetidae</taxon>
        <taxon>Eurotiales</taxon>
        <taxon>Aspergillaceae</taxon>
        <taxon>Penicillium</taxon>
    </lineage>
</organism>
<feature type="compositionally biased region" description="Polar residues" evidence="1">
    <location>
        <begin position="66"/>
        <end position="79"/>
    </location>
</feature>
<keyword evidence="3" id="KW-1185">Reference proteome</keyword>
<protein>
    <submittedName>
        <fullName evidence="2">Uncharacterized protein</fullName>
    </submittedName>
</protein>
<accession>A0A0F7U2Y7</accession>
<dbReference type="AlphaFoldDB" id="A0A0F7U2Y7"/>
<name>A0A0F7U2Y7_PENBI</name>
<evidence type="ECO:0000256" key="1">
    <source>
        <dbReference type="SAM" id="MobiDB-lite"/>
    </source>
</evidence>
<feature type="compositionally biased region" description="Low complexity" evidence="1">
    <location>
        <begin position="217"/>
        <end position="238"/>
    </location>
</feature>
<evidence type="ECO:0000313" key="3">
    <source>
        <dbReference type="Proteomes" id="UP000042958"/>
    </source>
</evidence>
<feature type="compositionally biased region" description="Basic and acidic residues" evidence="1">
    <location>
        <begin position="136"/>
        <end position="147"/>
    </location>
</feature>
<gene>
    <name evidence="2" type="ORF">PMG11_10221</name>
</gene>
<feature type="region of interest" description="Disordered" evidence="1">
    <location>
        <begin position="1"/>
        <end position="192"/>
    </location>
</feature>
<reference evidence="3" key="1">
    <citation type="journal article" date="2015" name="Genome Announc.">
        <title>Draft genome sequence of the fungus Penicillium brasilianum MG11.</title>
        <authorList>
            <person name="Horn F."/>
            <person name="Linde J."/>
            <person name="Mattern D.J."/>
            <person name="Walther G."/>
            <person name="Guthke R."/>
            <person name="Brakhage A.A."/>
            <person name="Valiante V."/>
        </authorList>
    </citation>
    <scope>NUCLEOTIDE SEQUENCE [LARGE SCALE GENOMIC DNA]</scope>
    <source>
        <strain evidence="3">MG11</strain>
    </source>
</reference>
<proteinExistence type="predicted"/>
<feature type="compositionally biased region" description="Basic and acidic residues" evidence="1">
    <location>
        <begin position="253"/>
        <end position="263"/>
    </location>
</feature>
<evidence type="ECO:0000313" key="2">
    <source>
        <dbReference type="EMBL" id="CEJ61697.1"/>
    </source>
</evidence>
<feature type="compositionally biased region" description="Polar residues" evidence="1">
    <location>
        <begin position="239"/>
        <end position="252"/>
    </location>
</feature>
<feature type="compositionally biased region" description="Polar residues" evidence="1">
    <location>
        <begin position="118"/>
        <end position="128"/>
    </location>
</feature>
<feature type="region of interest" description="Disordered" evidence="1">
    <location>
        <begin position="214"/>
        <end position="264"/>
    </location>
</feature>
<feature type="region of interest" description="Disordered" evidence="1">
    <location>
        <begin position="474"/>
        <end position="494"/>
    </location>
</feature>